<protein>
    <recommendedName>
        <fullName evidence="1">PH domain-containing protein</fullName>
    </recommendedName>
</protein>
<feature type="domain" description="PH" evidence="1">
    <location>
        <begin position="1"/>
        <end position="36"/>
    </location>
</feature>
<accession>A0A3P7P7P9</accession>
<dbReference type="InterPro" id="IPR011993">
    <property type="entry name" value="PH-like_dom_sf"/>
</dbReference>
<dbReference type="PROSITE" id="PS50003">
    <property type="entry name" value="PH_DOMAIN"/>
    <property type="match status" value="1"/>
</dbReference>
<dbReference type="InterPro" id="IPR001849">
    <property type="entry name" value="PH_domain"/>
</dbReference>
<dbReference type="Gene3D" id="2.30.29.30">
    <property type="entry name" value="Pleckstrin-homology domain (PH domain)/Phosphotyrosine-binding domain (PTB)"/>
    <property type="match status" value="1"/>
</dbReference>
<feature type="non-terminal residue" evidence="2">
    <location>
        <position position="100"/>
    </location>
</feature>
<evidence type="ECO:0000259" key="1">
    <source>
        <dbReference type="PROSITE" id="PS50003"/>
    </source>
</evidence>
<proteinExistence type="predicted"/>
<dbReference type="OrthoDB" id="10598253at2759"/>
<dbReference type="EMBL" id="UYRU01065742">
    <property type="protein sequence ID" value="VDN16409.1"/>
    <property type="molecule type" value="Genomic_DNA"/>
</dbReference>
<dbReference type="Proteomes" id="UP000281553">
    <property type="component" value="Unassembled WGS sequence"/>
</dbReference>
<organism evidence="2 3">
    <name type="scientific">Dibothriocephalus latus</name>
    <name type="common">Fish tapeworm</name>
    <name type="synonym">Diphyllobothrium latum</name>
    <dbReference type="NCBI Taxonomy" id="60516"/>
    <lineage>
        <taxon>Eukaryota</taxon>
        <taxon>Metazoa</taxon>
        <taxon>Spiralia</taxon>
        <taxon>Lophotrochozoa</taxon>
        <taxon>Platyhelminthes</taxon>
        <taxon>Cestoda</taxon>
        <taxon>Eucestoda</taxon>
        <taxon>Diphyllobothriidea</taxon>
        <taxon>Diphyllobothriidae</taxon>
        <taxon>Dibothriocephalus</taxon>
    </lineage>
</organism>
<keyword evidence="3" id="KW-1185">Reference proteome</keyword>
<dbReference type="SUPFAM" id="SSF50729">
    <property type="entry name" value="PH domain-like"/>
    <property type="match status" value="1"/>
</dbReference>
<sequence length="100" mass="11400">MWTGRVPPVNDGRLVFKAQNLEVKQTWVRAIREAMRERMFSVQSLHQDHLSSRSGDAASLTPDTFYILENYQAQGPHEISVSAHQIVQLLQRTDSPKLPS</sequence>
<reference evidence="2 3" key="1">
    <citation type="submission" date="2018-11" db="EMBL/GenBank/DDBJ databases">
        <authorList>
            <consortium name="Pathogen Informatics"/>
        </authorList>
    </citation>
    <scope>NUCLEOTIDE SEQUENCE [LARGE SCALE GENOMIC DNA]</scope>
</reference>
<name>A0A3P7P7P9_DIBLA</name>
<evidence type="ECO:0000313" key="3">
    <source>
        <dbReference type="Proteomes" id="UP000281553"/>
    </source>
</evidence>
<evidence type="ECO:0000313" key="2">
    <source>
        <dbReference type="EMBL" id="VDN16409.1"/>
    </source>
</evidence>
<dbReference type="AlphaFoldDB" id="A0A3P7P7P9"/>
<gene>
    <name evidence="2" type="ORF">DILT_LOCUS12240</name>
</gene>